<dbReference type="InterPro" id="IPR026960">
    <property type="entry name" value="RVT-Znf"/>
</dbReference>
<dbReference type="InterPro" id="IPR036691">
    <property type="entry name" value="Endo/exonu/phosph_ase_sf"/>
</dbReference>
<protein>
    <recommendedName>
        <fullName evidence="1">Reverse transcriptase domain-containing protein</fullName>
    </recommendedName>
</protein>
<proteinExistence type="predicted"/>
<dbReference type="PROSITE" id="PS50878">
    <property type="entry name" value="RT_POL"/>
    <property type="match status" value="1"/>
</dbReference>
<dbReference type="EMBL" id="OIVN01000481">
    <property type="protein sequence ID" value="SPC80941.1"/>
    <property type="molecule type" value="Genomic_DNA"/>
</dbReference>
<dbReference type="CDD" id="cd01650">
    <property type="entry name" value="RT_nLTR_like"/>
    <property type="match status" value="1"/>
</dbReference>
<reference evidence="2" key="1">
    <citation type="submission" date="2018-02" db="EMBL/GenBank/DDBJ databases">
        <authorList>
            <person name="Cohen D.B."/>
            <person name="Kent A.D."/>
        </authorList>
    </citation>
    <scope>NUCLEOTIDE SEQUENCE</scope>
</reference>
<dbReference type="Pfam" id="PF03372">
    <property type="entry name" value="Exo_endo_phos"/>
    <property type="match status" value="1"/>
</dbReference>
<dbReference type="Pfam" id="PF13966">
    <property type="entry name" value="zf-RVT"/>
    <property type="match status" value="1"/>
</dbReference>
<feature type="domain" description="Reverse transcriptase" evidence="1">
    <location>
        <begin position="443"/>
        <end position="692"/>
    </location>
</feature>
<dbReference type="InterPro" id="IPR000477">
    <property type="entry name" value="RT_dom"/>
</dbReference>
<accession>A0A2N9F222</accession>
<dbReference type="AlphaFoldDB" id="A0A2N9F222"/>
<name>A0A2N9F222_FAGSY</name>
<dbReference type="Gene3D" id="3.60.10.10">
    <property type="entry name" value="Endonuclease/exonuclease/phosphatase"/>
    <property type="match status" value="1"/>
</dbReference>
<dbReference type="Pfam" id="PF00078">
    <property type="entry name" value="RVT_1"/>
    <property type="match status" value="1"/>
</dbReference>
<organism evidence="2">
    <name type="scientific">Fagus sylvatica</name>
    <name type="common">Beechnut</name>
    <dbReference type="NCBI Taxonomy" id="28930"/>
    <lineage>
        <taxon>Eukaryota</taxon>
        <taxon>Viridiplantae</taxon>
        <taxon>Streptophyta</taxon>
        <taxon>Embryophyta</taxon>
        <taxon>Tracheophyta</taxon>
        <taxon>Spermatophyta</taxon>
        <taxon>Magnoliopsida</taxon>
        <taxon>eudicotyledons</taxon>
        <taxon>Gunneridae</taxon>
        <taxon>Pentapetalae</taxon>
        <taxon>rosids</taxon>
        <taxon>fabids</taxon>
        <taxon>Fagales</taxon>
        <taxon>Fagaceae</taxon>
        <taxon>Fagus</taxon>
    </lineage>
</organism>
<dbReference type="InterPro" id="IPR005135">
    <property type="entry name" value="Endo/exonuclease/phosphatase"/>
</dbReference>
<evidence type="ECO:0000313" key="2">
    <source>
        <dbReference type="EMBL" id="SPC80941.1"/>
    </source>
</evidence>
<evidence type="ECO:0000259" key="1">
    <source>
        <dbReference type="PROSITE" id="PS50878"/>
    </source>
</evidence>
<sequence>MVAPVIASDSPGKKHTTESEWSKWETKLDKVDWRLIQNIWGNRYVAWEVLNAVNTAGGVLLLWDKRVLELIDSTVGQFSVTCHWKGLLDGFDWVGTGLYGPTRDEIRPDLWSELKVVCQRWVQPWCIFGDFNVVLFPNERLGCNRLSAAMVDFSDFIEDLNLVDLPLHGGSYTWCNGSSNPSMSWIDRVLVSADWEEHYPDVIQKLLPRPISDHTPILLEVGGMVRGKRASKFENMWLKDPDFVNKVCGWWSHYSYSGTPSFVLCQKLKALKEDLKRWNKQVFGDVGIKRQQLECELQSLDDKEGTSFLSHEKRIQSEECRVELEKVALLEEVSWCQKSWVLCLKEGDNNMRFFHTMANSHRRNNYMERVEVEGVVFEIESEVKEKVVKFYESLYQEQETWRPTVDGLDFDMISEEDQALLERKFEGRSFAVIADDVMGFFEEVHTYCKFERSINASFIALIPKKQNATNIRDFHPISLIGSVYKLLSKVLANRFKGVLDKIISESQNSFVGGRKILDLVLIAKECLDSRLKSRLPGIVCKLDIEKAYNHFSILVNGSPEGFFRNSRGIQQGDPLSSLLFFLVMEVLSRMLRKVETEGLIRGFSAGGNAHEGLRISHLLFADDTILFCDADPEQLLYIWMVLSCFEAVMGLRVNMAKSVMVSVGEVGNITLLADCLDCQVGALPLTYLGMPLGAPYKEVSVWDPIIEKMERRLAGWKKLYLSKGGRLTLLKSTLSSLPTYFLSLFTILVSVAHRIEKLQMNFLWGGMGDDFKHHLVGWDKVCTPKEKGGLGVRRLITFNKALLGKWFWRFGLEDNKLWRQVLVAKYGADLGEWRTFHIRSLYGCGVWKGIMLGWDDYFQHSEFVVGSGSRIRFWQDKWCGESALMDRFPILYTCSSQREMIIDSVMVRPAAGGPCEWNVTFVRDFNDWEIEVVVEFFQLLTTHSPTNEGLDVLRWKLRKDGIFDSRSFYYALVDRPGWQFPWKGIWAVKAPPRVSFFIWTATWGRILTCDNLMRRGYTMVGWCCLCCSDGETVDHLLLHCPVTHELWSFIFRVFHVHWVLPWSVMELFFGWHIWLGKHHSDIWNLAPLCLMWTVWLERNSRTFEDVLCSTNQMLEKFVNSLFDWSRVWGLSTAASVPDFIVSLNSASVSSL</sequence>
<dbReference type="PANTHER" id="PTHR33116">
    <property type="entry name" value="REVERSE TRANSCRIPTASE ZINC-BINDING DOMAIN-CONTAINING PROTEIN-RELATED-RELATED"/>
    <property type="match status" value="1"/>
</dbReference>
<dbReference type="PANTHER" id="PTHR33116:SF78">
    <property type="entry name" value="OS12G0587133 PROTEIN"/>
    <property type="match status" value="1"/>
</dbReference>
<gene>
    <name evidence="2" type="ORF">FSB_LOCUS8823</name>
</gene>
<dbReference type="GO" id="GO:0003824">
    <property type="term" value="F:catalytic activity"/>
    <property type="evidence" value="ECO:0007669"/>
    <property type="project" value="InterPro"/>
</dbReference>
<dbReference type="SUPFAM" id="SSF56219">
    <property type="entry name" value="DNase I-like"/>
    <property type="match status" value="1"/>
</dbReference>